<name>A0A4R2KPY2_9GAMM</name>
<dbReference type="EMBL" id="SLWX01000005">
    <property type="protein sequence ID" value="TCO76301.1"/>
    <property type="molecule type" value="Genomic_DNA"/>
</dbReference>
<feature type="chain" id="PRO_5020608726" evidence="1">
    <location>
        <begin position="39"/>
        <end position="165"/>
    </location>
</feature>
<dbReference type="SUPFAM" id="SSF54593">
    <property type="entry name" value="Glyoxalase/Bleomycin resistance protein/Dihydroxybiphenyl dioxygenase"/>
    <property type="match status" value="1"/>
</dbReference>
<feature type="signal peptide" evidence="1">
    <location>
        <begin position="1"/>
        <end position="38"/>
    </location>
</feature>
<dbReference type="PROSITE" id="PS51819">
    <property type="entry name" value="VOC"/>
    <property type="match status" value="1"/>
</dbReference>
<sequence>MIMPLTMKPPAMRTNALTRWLLLPALLLCLLSGRSVTAGEASAPPAAIGQVTFFYYEDLDDAAHFYGNVMGFEKTADRGWVKFFAITPTSSVAIVDGTKGFHRVSDDKPVMLSVITDDVDSWYQHLRGQEVRFIKHLDDGSSPEFLRAFLVEDPGGYTVEVYEWR</sequence>
<keyword evidence="1" id="KW-0732">Signal</keyword>
<dbReference type="AlphaFoldDB" id="A0A4R2KPY2"/>
<keyword evidence="4" id="KW-1185">Reference proteome</keyword>
<dbReference type="RefSeq" id="WP_117315303.1">
    <property type="nucleotide sequence ID" value="NZ_QQSW01000003.1"/>
</dbReference>
<dbReference type="CDD" id="cd06587">
    <property type="entry name" value="VOC"/>
    <property type="match status" value="1"/>
</dbReference>
<dbReference type="Gene3D" id="3.10.180.10">
    <property type="entry name" value="2,3-Dihydroxybiphenyl 1,2-Dioxygenase, domain 1"/>
    <property type="match status" value="1"/>
</dbReference>
<evidence type="ECO:0000313" key="3">
    <source>
        <dbReference type="EMBL" id="TCO76301.1"/>
    </source>
</evidence>
<dbReference type="OrthoDB" id="674527at2"/>
<gene>
    <name evidence="3" type="ORF">EV688_105264</name>
</gene>
<dbReference type="InterPro" id="IPR004360">
    <property type="entry name" value="Glyas_Fos-R_dOase_dom"/>
</dbReference>
<reference evidence="3 4" key="1">
    <citation type="submission" date="2019-03" db="EMBL/GenBank/DDBJ databases">
        <title>Genomic Encyclopedia of Type Strains, Phase IV (KMG-IV): sequencing the most valuable type-strain genomes for metagenomic binning, comparative biology and taxonomic classification.</title>
        <authorList>
            <person name="Goeker M."/>
        </authorList>
    </citation>
    <scope>NUCLEOTIDE SEQUENCE [LARGE SCALE GENOMIC DNA]</scope>
    <source>
        <strain evidence="3 4">DSM 23344</strain>
    </source>
</reference>
<dbReference type="GO" id="GO:0051213">
    <property type="term" value="F:dioxygenase activity"/>
    <property type="evidence" value="ECO:0007669"/>
    <property type="project" value="UniProtKB-KW"/>
</dbReference>
<keyword evidence="3" id="KW-0223">Dioxygenase</keyword>
<evidence type="ECO:0000313" key="4">
    <source>
        <dbReference type="Proteomes" id="UP000294980"/>
    </source>
</evidence>
<feature type="domain" description="VOC" evidence="2">
    <location>
        <begin position="47"/>
        <end position="164"/>
    </location>
</feature>
<keyword evidence="3" id="KW-0560">Oxidoreductase</keyword>
<dbReference type="Proteomes" id="UP000294980">
    <property type="component" value="Unassembled WGS sequence"/>
</dbReference>
<dbReference type="InterPro" id="IPR029068">
    <property type="entry name" value="Glyas_Bleomycin-R_OHBP_Dase"/>
</dbReference>
<organism evidence="3 4">
    <name type="scientific">Chromatocurvus halotolerans</name>
    <dbReference type="NCBI Taxonomy" id="1132028"/>
    <lineage>
        <taxon>Bacteria</taxon>
        <taxon>Pseudomonadati</taxon>
        <taxon>Pseudomonadota</taxon>
        <taxon>Gammaproteobacteria</taxon>
        <taxon>Cellvibrionales</taxon>
        <taxon>Halieaceae</taxon>
        <taxon>Chromatocurvus</taxon>
    </lineage>
</organism>
<proteinExistence type="predicted"/>
<comment type="caution">
    <text evidence="3">The sequence shown here is derived from an EMBL/GenBank/DDBJ whole genome shotgun (WGS) entry which is preliminary data.</text>
</comment>
<dbReference type="InterPro" id="IPR037523">
    <property type="entry name" value="VOC_core"/>
</dbReference>
<dbReference type="Pfam" id="PF00903">
    <property type="entry name" value="Glyoxalase"/>
    <property type="match status" value="1"/>
</dbReference>
<evidence type="ECO:0000259" key="2">
    <source>
        <dbReference type="PROSITE" id="PS51819"/>
    </source>
</evidence>
<accession>A0A4R2KPY2</accession>
<protein>
    <submittedName>
        <fullName evidence="3">Glyoxalase/bleomycin resistance protein/dioxygenase superfamily protein</fullName>
    </submittedName>
</protein>
<evidence type="ECO:0000256" key="1">
    <source>
        <dbReference type="SAM" id="SignalP"/>
    </source>
</evidence>